<gene>
    <name evidence="2" type="ORF">MICPUCDRAFT_54642</name>
</gene>
<organism evidence="3">
    <name type="scientific">Micromonas pusilla (strain CCMP1545)</name>
    <name type="common">Picoplanktonic green alga</name>
    <dbReference type="NCBI Taxonomy" id="564608"/>
    <lineage>
        <taxon>Eukaryota</taxon>
        <taxon>Viridiplantae</taxon>
        <taxon>Chlorophyta</taxon>
        <taxon>Mamiellophyceae</taxon>
        <taxon>Mamiellales</taxon>
        <taxon>Mamiellaceae</taxon>
        <taxon>Micromonas</taxon>
    </lineage>
</organism>
<proteinExistence type="predicted"/>
<evidence type="ECO:0000256" key="1">
    <source>
        <dbReference type="SAM" id="MobiDB-lite"/>
    </source>
</evidence>
<evidence type="ECO:0000313" key="2">
    <source>
        <dbReference type="EMBL" id="EEH51012.1"/>
    </source>
</evidence>
<name>C1N9U8_MICPC</name>
<dbReference type="KEGG" id="mpp:MICPUCDRAFT_54642"/>
<feature type="region of interest" description="Disordered" evidence="1">
    <location>
        <begin position="26"/>
        <end position="47"/>
    </location>
</feature>
<keyword evidence="3" id="KW-1185">Reference proteome</keyword>
<dbReference type="AlphaFoldDB" id="C1N9U8"/>
<evidence type="ECO:0000313" key="3">
    <source>
        <dbReference type="Proteomes" id="UP000001876"/>
    </source>
</evidence>
<sequence>MEHDVGRRLEDAVAVVASTAAAVVMDDDDDDDVTDDRPGKEGRWVVVGGDDGELTRVRAREGAPAAAERDGALAAESDDPKVRSISHWSPYDRVGDVDADP</sequence>
<feature type="region of interest" description="Disordered" evidence="1">
    <location>
        <begin position="60"/>
        <end position="101"/>
    </location>
</feature>
<dbReference type="GeneID" id="9690119"/>
<accession>C1N9U8</accession>
<reference evidence="2 3" key="1">
    <citation type="journal article" date="2009" name="Science">
        <title>Green evolution and dynamic adaptations revealed by genomes of the marine picoeukaryotes Micromonas.</title>
        <authorList>
            <person name="Worden A.Z."/>
            <person name="Lee J.H."/>
            <person name="Mock T."/>
            <person name="Rouze P."/>
            <person name="Simmons M.P."/>
            <person name="Aerts A.L."/>
            <person name="Allen A.E."/>
            <person name="Cuvelier M.L."/>
            <person name="Derelle E."/>
            <person name="Everett M.V."/>
            <person name="Foulon E."/>
            <person name="Grimwood J."/>
            <person name="Gundlach H."/>
            <person name="Henrissat B."/>
            <person name="Napoli C."/>
            <person name="McDonald S.M."/>
            <person name="Parker M.S."/>
            <person name="Rombauts S."/>
            <person name="Salamov A."/>
            <person name="Von Dassow P."/>
            <person name="Badger J.H."/>
            <person name="Coutinho P.M."/>
            <person name="Demir E."/>
            <person name="Dubchak I."/>
            <person name="Gentemann C."/>
            <person name="Eikrem W."/>
            <person name="Gready J.E."/>
            <person name="John U."/>
            <person name="Lanier W."/>
            <person name="Lindquist E.A."/>
            <person name="Lucas S."/>
            <person name="Mayer K.F."/>
            <person name="Moreau H."/>
            <person name="Not F."/>
            <person name="Otillar R."/>
            <person name="Panaud O."/>
            <person name="Pangilinan J."/>
            <person name="Paulsen I."/>
            <person name="Piegu B."/>
            <person name="Poliakov A."/>
            <person name="Robbens S."/>
            <person name="Schmutz J."/>
            <person name="Toulza E."/>
            <person name="Wyss T."/>
            <person name="Zelensky A."/>
            <person name="Zhou K."/>
            <person name="Armbrust E.V."/>
            <person name="Bhattacharya D."/>
            <person name="Goodenough U.W."/>
            <person name="Van de Peer Y."/>
            <person name="Grigoriev I.V."/>
        </authorList>
    </citation>
    <scope>NUCLEOTIDE SEQUENCE [LARGE SCALE GENOMIC DNA]</scope>
    <source>
        <strain evidence="2 3">CCMP1545</strain>
    </source>
</reference>
<dbReference type="Proteomes" id="UP000001876">
    <property type="component" value="Unassembled WGS sequence"/>
</dbReference>
<dbReference type="EMBL" id="GG663752">
    <property type="protein sequence ID" value="EEH51012.1"/>
    <property type="molecule type" value="Genomic_DNA"/>
</dbReference>
<protein>
    <submittedName>
        <fullName evidence="2">Predicted protein</fullName>
    </submittedName>
</protein>
<dbReference type="RefSeq" id="XP_003064678.1">
    <property type="nucleotide sequence ID" value="XM_003064632.1"/>
</dbReference>
<feature type="compositionally biased region" description="Basic and acidic residues" evidence="1">
    <location>
        <begin position="60"/>
        <end position="71"/>
    </location>
</feature>